<evidence type="ECO:0000259" key="1">
    <source>
        <dbReference type="Pfam" id="PF12146"/>
    </source>
</evidence>
<evidence type="ECO:0000313" key="3">
    <source>
        <dbReference type="Proteomes" id="UP000254808"/>
    </source>
</evidence>
<dbReference type="AlphaFoldDB" id="A0A345UGF6"/>
<feature type="domain" description="Serine aminopeptidase S33" evidence="1">
    <location>
        <begin position="37"/>
        <end position="104"/>
    </location>
</feature>
<organism evidence="2 3">
    <name type="scientific">Cyclonatronum proteinivorum</name>
    <dbReference type="NCBI Taxonomy" id="1457365"/>
    <lineage>
        <taxon>Bacteria</taxon>
        <taxon>Pseudomonadati</taxon>
        <taxon>Balneolota</taxon>
        <taxon>Balneolia</taxon>
        <taxon>Balneolales</taxon>
        <taxon>Cyclonatronaceae</taxon>
        <taxon>Cyclonatronum</taxon>
    </lineage>
</organism>
<dbReference type="Proteomes" id="UP000254808">
    <property type="component" value="Chromosome"/>
</dbReference>
<dbReference type="OrthoDB" id="9777090at2"/>
<dbReference type="Gene3D" id="3.40.50.1820">
    <property type="entry name" value="alpha/beta hydrolase"/>
    <property type="match status" value="1"/>
</dbReference>
<keyword evidence="3" id="KW-1185">Reference proteome</keyword>
<dbReference type="GO" id="GO:0016787">
    <property type="term" value="F:hydrolase activity"/>
    <property type="evidence" value="ECO:0007669"/>
    <property type="project" value="UniProtKB-KW"/>
</dbReference>
<dbReference type="EMBL" id="CP027806">
    <property type="protein sequence ID" value="AXI99557.1"/>
    <property type="molecule type" value="Genomic_DNA"/>
</dbReference>
<protein>
    <submittedName>
        <fullName evidence="2">Alpha/beta superfamily hydrolase</fullName>
    </submittedName>
</protein>
<dbReference type="KEGG" id="cprv:CYPRO_0270"/>
<evidence type="ECO:0000313" key="2">
    <source>
        <dbReference type="EMBL" id="AXI99557.1"/>
    </source>
</evidence>
<accession>A0A345UGF6</accession>
<sequence length="179" mass="20080">MHVFFSHGKESGPNGLKIQQLRAELEKRGIGAESLDYTDTFDPAVRAARLIGRVRDFAAEHPDTPWLLVGSSMGGAVSLLAARELAEELRPSGIFLMAPAVFMPGYETEPLPDLRCPVSLIHGWQDEIIPPENAIRFAHHFQERLRLMLLPAGHTLNEVLPDVNRFFEIFLEDVSRSLR</sequence>
<dbReference type="InterPro" id="IPR029058">
    <property type="entry name" value="AB_hydrolase_fold"/>
</dbReference>
<dbReference type="Pfam" id="PF12146">
    <property type="entry name" value="Hydrolase_4"/>
    <property type="match status" value="1"/>
</dbReference>
<dbReference type="SUPFAM" id="SSF53474">
    <property type="entry name" value="alpha/beta-Hydrolases"/>
    <property type="match status" value="1"/>
</dbReference>
<dbReference type="RefSeq" id="WP_114982826.1">
    <property type="nucleotide sequence ID" value="NZ_CP027806.1"/>
</dbReference>
<gene>
    <name evidence="2" type="ORF">CYPRO_0270</name>
</gene>
<reference evidence="2 3" key="1">
    <citation type="submission" date="2018-03" db="EMBL/GenBank/DDBJ databases">
        <title>Phenotypic and genomic properties of Cyclonatronum proteinivorum gen. nov., sp. nov., a haloalkaliphilic bacteroidete from soda lakes possessing Na+-translocating rhodopsin.</title>
        <authorList>
            <person name="Toshchakov S.V."/>
            <person name="Korzhenkov A."/>
            <person name="Samarov N.I."/>
            <person name="Kublanov I.V."/>
            <person name="Muntyan M.S."/>
            <person name="Sorokin D.Y."/>
        </authorList>
    </citation>
    <scope>NUCLEOTIDE SEQUENCE [LARGE SCALE GENOMIC DNA]</scope>
    <source>
        <strain evidence="2 3">Omega</strain>
    </source>
</reference>
<name>A0A345UGF6_9BACT</name>
<keyword evidence="2" id="KW-0378">Hydrolase</keyword>
<proteinExistence type="predicted"/>
<dbReference type="InterPro" id="IPR022742">
    <property type="entry name" value="Hydrolase_4"/>
</dbReference>